<evidence type="ECO:0000313" key="2">
    <source>
        <dbReference type="EMBL" id="PSB01721.1"/>
    </source>
</evidence>
<accession>A0A2T1C0D3</accession>
<dbReference type="EMBL" id="PVWJ01000092">
    <property type="protein sequence ID" value="PSB01721.1"/>
    <property type="molecule type" value="Genomic_DNA"/>
</dbReference>
<comment type="caution">
    <text evidence="2">The sequence shown here is derived from an EMBL/GenBank/DDBJ whole genome shotgun (WGS) entry which is preliminary data.</text>
</comment>
<gene>
    <name evidence="2" type="ORF">C7B64_16835</name>
</gene>
<sequence>MTYNPDRLSRIEAIVESNSRTIQAMLEQSVTDRLQHEERMRVAEERMARLEEVAARLTNVEEGMARWLTAIDDTQPTILRLLNGIERKVDLLLESDRE</sequence>
<keyword evidence="1" id="KW-0175">Coiled coil</keyword>
<protein>
    <submittedName>
        <fullName evidence="2">Uncharacterized protein</fullName>
    </submittedName>
</protein>
<keyword evidence="3" id="KW-1185">Reference proteome</keyword>
<organism evidence="2 3">
    <name type="scientific">Merismopedia glauca CCAP 1448/3</name>
    <dbReference type="NCBI Taxonomy" id="1296344"/>
    <lineage>
        <taxon>Bacteria</taxon>
        <taxon>Bacillati</taxon>
        <taxon>Cyanobacteriota</taxon>
        <taxon>Cyanophyceae</taxon>
        <taxon>Synechococcales</taxon>
        <taxon>Merismopediaceae</taxon>
        <taxon>Merismopedia</taxon>
    </lineage>
</organism>
<proteinExistence type="predicted"/>
<dbReference type="Proteomes" id="UP000238762">
    <property type="component" value="Unassembled WGS sequence"/>
</dbReference>
<feature type="coiled-coil region" evidence="1">
    <location>
        <begin position="33"/>
        <end position="60"/>
    </location>
</feature>
<name>A0A2T1C0D3_9CYAN</name>
<reference evidence="2 3" key="1">
    <citation type="submission" date="2018-02" db="EMBL/GenBank/DDBJ databases">
        <authorList>
            <person name="Cohen D.B."/>
            <person name="Kent A.D."/>
        </authorList>
    </citation>
    <scope>NUCLEOTIDE SEQUENCE [LARGE SCALE GENOMIC DNA]</scope>
    <source>
        <strain evidence="2 3">CCAP 1448/3</strain>
    </source>
</reference>
<reference evidence="2 3" key="2">
    <citation type="submission" date="2018-03" db="EMBL/GenBank/DDBJ databases">
        <title>The ancient ancestry and fast evolution of plastids.</title>
        <authorList>
            <person name="Moore K.R."/>
            <person name="Magnabosco C."/>
            <person name="Momper L."/>
            <person name="Gold D.A."/>
            <person name="Bosak T."/>
            <person name="Fournier G.P."/>
        </authorList>
    </citation>
    <scope>NUCLEOTIDE SEQUENCE [LARGE SCALE GENOMIC DNA]</scope>
    <source>
        <strain evidence="2 3">CCAP 1448/3</strain>
    </source>
</reference>
<evidence type="ECO:0000313" key="3">
    <source>
        <dbReference type="Proteomes" id="UP000238762"/>
    </source>
</evidence>
<evidence type="ECO:0000256" key="1">
    <source>
        <dbReference type="SAM" id="Coils"/>
    </source>
</evidence>
<dbReference type="OrthoDB" id="488156at2"/>
<dbReference type="AlphaFoldDB" id="A0A2T1C0D3"/>